<name>A0A4Q7PDL5_9BACT</name>
<dbReference type="RefSeq" id="WP_130277159.1">
    <property type="nucleotide sequence ID" value="NZ_SGXG01000001.1"/>
</dbReference>
<comment type="caution">
    <text evidence="1">The sequence shown here is derived from an EMBL/GenBank/DDBJ whole genome shotgun (WGS) entry which is preliminary data.</text>
</comment>
<proteinExistence type="predicted"/>
<dbReference type="EMBL" id="SGXG01000001">
    <property type="protein sequence ID" value="RZS98464.1"/>
    <property type="molecule type" value="Genomic_DNA"/>
</dbReference>
<protein>
    <submittedName>
        <fullName evidence="1">Four helix bundle protein</fullName>
    </submittedName>
</protein>
<evidence type="ECO:0000313" key="1">
    <source>
        <dbReference type="EMBL" id="RZS98464.1"/>
    </source>
</evidence>
<dbReference type="AlphaFoldDB" id="A0A4Q7PDL5"/>
<evidence type="ECO:0000313" key="2">
    <source>
        <dbReference type="Proteomes" id="UP000292209"/>
    </source>
</evidence>
<dbReference type="Gene3D" id="1.20.1440.60">
    <property type="entry name" value="23S rRNA-intervening sequence"/>
    <property type="match status" value="1"/>
</dbReference>
<dbReference type="PANTHER" id="PTHR38471:SF2">
    <property type="entry name" value="FOUR HELIX BUNDLE PROTEIN"/>
    <property type="match status" value="1"/>
</dbReference>
<dbReference type="OrthoDB" id="285993at2"/>
<dbReference type="Proteomes" id="UP000292209">
    <property type="component" value="Unassembled WGS sequence"/>
</dbReference>
<dbReference type="SUPFAM" id="SSF158446">
    <property type="entry name" value="IVS-encoded protein-like"/>
    <property type="match status" value="1"/>
</dbReference>
<reference evidence="1 2" key="1">
    <citation type="submission" date="2019-02" db="EMBL/GenBank/DDBJ databases">
        <title>Genomic Encyclopedia of Archaeal and Bacterial Type Strains, Phase II (KMG-II): from individual species to whole genera.</title>
        <authorList>
            <person name="Goeker M."/>
        </authorList>
    </citation>
    <scope>NUCLEOTIDE SEQUENCE [LARGE SCALE GENOMIC DNA]</scope>
    <source>
        <strain evidence="1 2">DSM 21411</strain>
    </source>
</reference>
<keyword evidence="2" id="KW-1185">Reference proteome</keyword>
<gene>
    <name evidence="1" type="ORF">BC751_4119</name>
</gene>
<organism evidence="1 2">
    <name type="scientific">Cecembia calidifontis</name>
    <dbReference type="NCBI Taxonomy" id="1187080"/>
    <lineage>
        <taxon>Bacteria</taxon>
        <taxon>Pseudomonadati</taxon>
        <taxon>Bacteroidota</taxon>
        <taxon>Cytophagia</taxon>
        <taxon>Cytophagales</taxon>
        <taxon>Cyclobacteriaceae</taxon>
        <taxon>Cecembia</taxon>
    </lineage>
</organism>
<dbReference type="InterPro" id="IPR036583">
    <property type="entry name" value="23S_rRNA_IVS_sf"/>
</dbReference>
<dbReference type="Pfam" id="PF05635">
    <property type="entry name" value="23S_rRNA_IVP"/>
    <property type="match status" value="1"/>
</dbReference>
<sequence length="125" mass="14435">MEGGRNDLEERLFNFAVRTIKYLRSLPSTSEYNVIRYQLTKSSTSSGANYEEAQAGSSKLDFTNKVRISLREMRESNYWLRILKGIESKTDEELNALIQESKELKLILGSIVQKARANNQDKRQK</sequence>
<dbReference type="InterPro" id="IPR012657">
    <property type="entry name" value="23S_rRNA-intervening_sequence"/>
</dbReference>
<accession>A0A4Q7PDL5</accession>
<dbReference type="PIRSF" id="PIRSF035652">
    <property type="entry name" value="CHP02436"/>
    <property type="match status" value="1"/>
</dbReference>
<dbReference type="PANTHER" id="PTHR38471">
    <property type="entry name" value="FOUR HELIX BUNDLE PROTEIN"/>
    <property type="match status" value="1"/>
</dbReference>
<dbReference type="NCBIfam" id="TIGR02436">
    <property type="entry name" value="four helix bundle protein"/>
    <property type="match status" value="1"/>
</dbReference>